<dbReference type="InterPro" id="IPR036179">
    <property type="entry name" value="Ig-like_dom_sf"/>
</dbReference>
<feature type="non-terminal residue" evidence="3">
    <location>
        <position position="267"/>
    </location>
</feature>
<dbReference type="AlphaFoldDB" id="A0ABD0K192"/>
<protein>
    <recommendedName>
        <fullName evidence="2">Immunoglobulin V-set domain-containing protein</fullName>
    </recommendedName>
</protein>
<accession>A0ABD0K192</accession>
<evidence type="ECO:0000313" key="3">
    <source>
        <dbReference type="EMBL" id="KAK7480613.1"/>
    </source>
</evidence>
<evidence type="ECO:0000313" key="4">
    <source>
        <dbReference type="Proteomes" id="UP001519460"/>
    </source>
</evidence>
<organism evidence="3 4">
    <name type="scientific">Batillaria attramentaria</name>
    <dbReference type="NCBI Taxonomy" id="370345"/>
    <lineage>
        <taxon>Eukaryota</taxon>
        <taxon>Metazoa</taxon>
        <taxon>Spiralia</taxon>
        <taxon>Lophotrochozoa</taxon>
        <taxon>Mollusca</taxon>
        <taxon>Gastropoda</taxon>
        <taxon>Caenogastropoda</taxon>
        <taxon>Sorbeoconcha</taxon>
        <taxon>Cerithioidea</taxon>
        <taxon>Batillariidae</taxon>
        <taxon>Batillaria</taxon>
    </lineage>
</organism>
<comment type="caution">
    <text evidence="3">The sequence shown here is derived from an EMBL/GenBank/DDBJ whole genome shotgun (WGS) entry which is preliminary data.</text>
</comment>
<dbReference type="Proteomes" id="UP001519460">
    <property type="component" value="Unassembled WGS sequence"/>
</dbReference>
<gene>
    <name evidence="3" type="ORF">BaRGS_00028189</name>
</gene>
<proteinExistence type="predicted"/>
<evidence type="ECO:0000259" key="2">
    <source>
        <dbReference type="Pfam" id="PF07686"/>
    </source>
</evidence>
<keyword evidence="1" id="KW-1133">Transmembrane helix</keyword>
<dbReference type="Pfam" id="PF07686">
    <property type="entry name" value="V-set"/>
    <property type="match status" value="1"/>
</dbReference>
<dbReference type="SUPFAM" id="SSF48726">
    <property type="entry name" value="Immunoglobulin"/>
    <property type="match status" value="1"/>
</dbReference>
<sequence>MTCLTLTQLWSTDAQLHPQHPDPDRYITPGRHHVRLSHYICPGESMCKTSICSDKLLGAVSTMSLLLIVGLVLMTTPGSDAFRWTQTFEDNAYVAACVNGTTNLPWSFTKDTGETVESIHWYFHGENPEKLIALHSANYFFAVPEFSERVQFLDNGGLIMRQLSVEDSGKYSVQISVSDRQNVVSDHMRAAYLEVSDGVHVVQEQVAVLDPETGSRHVTLKCGPIVSQMVDETKGKARFALLEAENTDLKTLVNTLASKVDNNSATL</sequence>
<keyword evidence="1" id="KW-0472">Membrane</keyword>
<dbReference type="InterPro" id="IPR013106">
    <property type="entry name" value="Ig_V-set"/>
</dbReference>
<keyword evidence="4" id="KW-1185">Reference proteome</keyword>
<name>A0ABD0K192_9CAEN</name>
<evidence type="ECO:0000256" key="1">
    <source>
        <dbReference type="SAM" id="Phobius"/>
    </source>
</evidence>
<feature type="transmembrane region" description="Helical" evidence="1">
    <location>
        <begin position="56"/>
        <end position="74"/>
    </location>
</feature>
<dbReference type="InterPro" id="IPR013783">
    <property type="entry name" value="Ig-like_fold"/>
</dbReference>
<keyword evidence="1" id="KW-0812">Transmembrane</keyword>
<reference evidence="3 4" key="1">
    <citation type="journal article" date="2023" name="Sci. Data">
        <title>Genome assembly of the Korean intertidal mud-creeper Batillaria attramentaria.</title>
        <authorList>
            <person name="Patra A.K."/>
            <person name="Ho P.T."/>
            <person name="Jun S."/>
            <person name="Lee S.J."/>
            <person name="Kim Y."/>
            <person name="Won Y.J."/>
        </authorList>
    </citation>
    <scope>NUCLEOTIDE SEQUENCE [LARGE SCALE GENOMIC DNA]</scope>
    <source>
        <strain evidence="3">Wonlab-2016</strain>
    </source>
</reference>
<feature type="domain" description="Immunoglobulin V-set" evidence="2">
    <location>
        <begin position="92"/>
        <end position="182"/>
    </location>
</feature>
<dbReference type="Gene3D" id="2.60.40.10">
    <property type="entry name" value="Immunoglobulins"/>
    <property type="match status" value="1"/>
</dbReference>
<dbReference type="EMBL" id="JACVVK020000278">
    <property type="protein sequence ID" value="KAK7480613.1"/>
    <property type="molecule type" value="Genomic_DNA"/>
</dbReference>